<dbReference type="InterPro" id="IPR054363">
    <property type="entry name" value="GH95_cat"/>
</dbReference>
<dbReference type="InterPro" id="IPR049053">
    <property type="entry name" value="AFCA-like_C"/>
</dbReference>
<evidence type="ECO:0000256" key="4">
    <source>
        <dbReference type="ARBA" id="ARBA00023295"/>
    </source>
</evidence>
<evidence type="ECO:0000256" key="5">
    <source>
        <dbReference type="ARBA" id="ARBA00023326"/>
    </source>
</evidence>
<dbReference type="Pfam" id="PF22124">
    <property type="entry name" value="Glyco_hydro_95_cat"/>
    <property type="match status" value="1"/>
</dbReference>
<dbReference type="InterPro" id="IPR008928">
    <property type="entry name" value="6-hairpin_glycosidase_sf"/>
</dbReference>
<feature type="compositionally biased region" description="Polar residues" evidence="6">
    <location>
        <begin position="1163"/>
        <end position="1178"/>
    </location>
</feature>
<reference evidence="9 10" key="1">
    <citation type="submission" date="2018-05" db="EMBL/GenBank/DDBJ databases">
        <title>Evolution of GPA BGCs.</title>
        <authorList>
            <person name="Waglechner N."/>
            <person name="Wright G.D."/>
        </authorList>
    </citation>
    <scope>NUCLEOTIDE SEQUENCE [LARGE SCALE GENOMIC DNA]</scope>
    <source>
        <strain evidence="9 10">A82846</strain>
    </source>
</reference>
<evidence type="ECO:0000259" key="8">
    <source>
        <dbReference type="PROSITE" id="PS50022"/>
    </source>
</evidence>
<dbReference type="PROSITE" id="PS50022">
    <property type="entry name" value="FA58C_3"/>
    <property type="match status" value="1"/>
</dbReference>
<evidence type="ECO:0000256" key="2">
    <source>
        <dbReference type="ARBA" id="ARBA00022837"/>
    </source>
</evidence>
<dbReference type="SUPFAM" id="SSF48208">
    <property type="entry name" value="Six-hairpin glycosidases"/>
    <property type="match status" value="1"/>
</dbReference>
<dbReference type="GO" id="GO:0004560">
    <property type="term" value="F:alpha-L-fucosidase activity"/>
    <property type="evidence" value="ECO:0007669"/>
    <property type="project" value="TreeGrafter"/>
</dbReference>
<dbReference type="InterPro" id="IPR000421">
    <property type="entry name" value="FA58C"/>
</dbReference>
<feature type="compositionally biased region" description="Polar residues" evidence="6">
    <location>
        <begin position="1138"/>
        <end position="1150"/>
    </location>
</feature>
<keyword evidence="7" id="KW-0472">Membrane</keyword>
<dbReference type="GO" id="GO:0046872">
    <property type="term" value="F:metal ion binding"/>
    <property type="evidence" value="ECO:0007669"/>
    <property type="project" value="UniProtKB-KW"/>
</dbReference>
<dbReference type="InterPro" id="IPR006585">
    <property type="entry name" value="FTP1"/>
</dbReference>
<dbReference type="Gene3D" id="2.60.40.1180">
    <property type="entry name" value="Golgi alpha-mannosidase II"/>
    <property type="match status" value="1"/>
</dbReference>
<dbReference type="Pfam" id="PF14498">
    <property type="entry name" value="Glyco_hyd_65N_2"/>
    <property type="match status" value="2"/>
</dbReference>
<evidence type="ECO:0000256" key="3">
    <source>
        <dbReference type="ARBA" id="ARBA00023157"/>
    </source>
</evidence>
<dbReference type="Gene3D" id="2.60.40.10">
    <property type="entry name" value="Immunoglobulins"/>
    <property type="match status" value="2"/>
</dbReference>
<dbReference type="InterPro" id="IPR013780">
    <property type="entry name" value="Glyco_hydro_b"/>
</dbReference>
<dbReference type="Pfam" id="PF22633">
    <property type="entry name" value="F5_F8_type_C_2"/>
    <property type="match status" value="1"/>
</dbReference>
<dbReference type="SMART" id="SM00607">
    <property type="entry name" value="FTP"/>
    <property type="match status" value="1"/>
</dbReference>
<dbReference type="InterPro" id="IPR003961">
    <property type="entry name" value="FN3_dom"/>
</dbReference>
<keyword evidence="7" id="KW-0812">Transmembrane</keyword>
<evidence type="ECO:0000313" key="9">
    <source>
        <dbReference type="EMBL" id="RSM85291.1"/>
    </source>
</evidence>
<dbReference type="InterPro" id="IPR036116">
    <property type="entry name" value="FN3_sf"/>
</dbReference>
<dbReference type="OrthoDB" id="9802600at2"/>
<evidence type="ECO:0000256" key="6">
    <source>
        <dbReference type="SAM" id="MobiDB-lite"/>
    </source>
</evidence>
<dbReference type="CDD" id="cd00063">
    <property type="entry name" value="FN3"/>
    <property type="match status" value="1"/>
</dbReference>
<dbReference type="PANTHER" id="PTHR31084">
    <property type="entry name" value="ALPHA-L-FUCOSIDASE 2"/>
    <property type="match status" value="1"/>
</dbReference>
<sequence length="1296" mass="140599">MLRPRSVAQNACVGYTHRRFMGERRETSMSIRSWCRRVVLLLIVAATGLIWLGPFPTGVPAAAALPAESGDLRLWYDEPAPDSNGGWIDRSIPMGNGALGVNLFGGVARERLQLTENSLQDYDGDSVGGLNNFAEVYLDFPHASPSDYTRDLVLDDGIAHVSYSNGGVGYQREVFASHDAGVVAVKLTASKPGALSFALRPEVPYLRDSHAGDNNRGKTGIVTADGDTITMTGAMEYYDVRYEGQFRVIPTGGTMTASNPSGKGEIAVAGADSAIVLIAGGTNYRMVPQVFSEPDRLKKLDGLPLPHDKVSAAITNAAEKGYSALRTEHLRYYHRLYGRVRLDLGGTEPTIPTDEVIDAARAGKVDPYLEELAFQFGRYLLISGSREGSLPLNLQGLWNVYEDPPWRSGYWHNVNLQMNYWPAFQTNLPETFRPYVEYNAAYLPVQRNYATEVIKQYQPSHLDPGGDNGWAMGNSNWPYKRSTRPSHSGFGTGPWTAQLFWDYYDYTRDTELLRDVVYPVLEGQSNFLSRFVSEIDGKLLAKPSQSPENSGPQTAGTTFDQQQIYENHRNTLAAAKILGISTRTNPRLATYRDQLAKLDPIVVGTSGQIKEYREETSYGSVGDPKHRHISQLLGLYPGQLVNSSTRAWLDAAKVSLDGRGAVGGTGWAQAERIATWARAQDGAKAYSFFTYWLKHHAMHNLWNNHRDSHTNQLFQVDGNFGVTAGVSEMLLQSHDGAVAPLAAIPAEWREGSYSGLLARGGFEVSAAWANSRVTRLDVTSRAGGKLDLRYPGLNGAVVKDSRGRTVHYAGRSADEISLSTKKGETYTVTAIPGVSTVAAPSGLKVDADSGDKVKLTWTPSASNSTRYNVYRAVGNEPTYRLLKSGLKETAFIDDTAGLARAAQVTYRVAAVAPGGRVMEDTAPTVVRHQPSSPGRVLHVNDDMVAYTGGDGTRQDTPAAGGRYRVGFDWQDGNLTGIRLTADLQGTAVLRNEVFTRPVRVYDPNGRNVTVHTWKDTLWIPMRVSGSYRIVPQVVVTATDPTGRIMPGASAPVTVTVHAQDVTDIPGTELTVKAPEGWEISPVTQQAPPVVAKSKADVTFQVKAARDAKTGTHGVTIVVAASGWTVSVPATITVEVPNYATSGEPSQSSTLGDAGADRAIDGDTNGSYSGGSVSHTAQSPVSAMNQPWWQVDLGAVKDIGTVNVWNRTDSCCVQRLSDFYVLIAKEPFGNDDLATLLQRGDVTAQRFTTTAPNTVPRLTTATFTGDARYVRVQLASNGVPLHLAEVEVYPPVPSGAR</sequence>
<dbReference type="GO" id="GO:0000272">
    <property type="term" value="P:polysaccharide catabolic process"/>
    <property type="evidence" value="ECO:0007669"/>
    <property type="project" value="UniProtKB-KW"/>
</dbReference>
<comment type="caution">
    <text evidence="9">The sequence shown here is derived from an EMBL/GenBank/DDBJ whole genome shotgun (WGS) entry which is preliminary data.</text>
</comment>
<dbReference type="Gene3D" id="2.70.98.50">
    <property type="entry name" value="putative glycoside hydrolase family protein from bacillus halodurans"/>
    <property type="match status" value="1"/>
</dbReference>
<gene>
    <name evidence="9" type="ORF">DMH04_18595</name>
</gene>
<feature type="transmembrane region" description="Helical" evidence="7">
    <location>
        <begin position="34"/>
        <end position="53"/>
    </location>
</feature>
<accession>A0A428ZB84</accession>
<dbReference type="Gene3D" id="2.60.120.260">
    <property type="entry name" value="Galactose-binding domain-like"/>
    <property type="match status" value="1"/>
</dbReference>
<protein>
    <recommendedName>
        <fullName evidence="8">F5/8 type C domain-containing protein</fullName>
    </recommendedName>
</protein>
<keyword evidence="4" id="KW-0378">Hydrolase</keyword>
<keyword evidence="4" id="KW-0326">Glycosidase</keyword>
<dbReference type="InterPro" id="IPR008979">
    <property type="entry name" value="Galactose-bd-like_sf"/>
</dbReference>
<keyword evidence="1" id="KW-0479">Metal-binding</keyword>
<keyword evidence="7" id="KW-1133">Transmembrane helix</keyword>
<keyword evidence="2" id="KW-0106">Calcium</keyword>
<feature type="domain" description="F5/8 type C" evidence="8">
    <location>
        <begin position="1120"/>
        <end position="1290"/>
    </location>
</feature>
<dbReference type="EMBL" id="QHKI01000013">
    <property type="protein sequence ID" value="RSM85291.1"/>
    <property type="molecule type" value="Genomic_DNA"/>
</dbReference>
<dbReference type="SUPFAM" id="SSF49265">
    <property type="entry name" value="Fibronectin type III"/>
    <property type="match status" value="1"/>
</dbReference>
<evidence type="ECO:0000313" key="10">
    <source>
        <dbReference type="Proteomes" id="UP000287547"/>
    </source>
</evidence>
<organism evidence="9 10">
    <name type="scientific">Kibdelosporangium aridum</name>
    <dbReference type="NCBI Taxonomy" id="2030"/>
    <lineage>
        <taxon>Bacteria</taxon>
        <taxon>Bacillati</taxon>
        <taxon>Actinomycetota</taxon>
        <taxon>Actinomycetes</taxon>
        <taxon>Pseudonocardiales</taxon>
        <taxon>Pseudonocardiaceae</taxon>
        <taxon>Kibdelosporangium</taxon>
    </lineage>
</organism>
<name>A0A428ZB84_KIBAR</name>
<dbReference type="Proteomes" id="UP000287547">
    <property type="component" value="Unassembled WGS sequence"/>
</dbReference>
<dbReference type="PANTHER" id="PTHR31084:SF19">
    <property type="entry name" value="GLYCOSYL HYDROLASE FAMILY 95 N-TERMINAL DOMAIN-CONTAINING PROTEIN"/>
    <property type="match status" value="1"/>
</dbReference>
<keyword evidence="5" id="KW-0119">Carbohydrate metabolism</keyword>
<dbReference type="SUPFAM" id="SSF49785">
    <property type="entry name" value="Galactose-binding domain-like"/>
    <property type="match status" value="1"/>
</dbReference>
<dbReference type="InterPro" id="IPR027414">
    <property type="entry name" value="GH95_N_dom"/>
</dbReference>
<evidence type="ECO:0000256" key="1">
    <source>
        <dbReference type="ARBA" id="ARBA00022723"/>
    </source>
</evidence>
<feature type="region of interest" description="Disordered" evidence="6">
    <location>
        <begin position="1138"/>
        <end position="1178"/>
    </location>
</feature>
<keyword evidence="3" id="KW-1015">Disulfide bond</keyword>
<keyword evidence="5" id="KW-0624">Polysaccharide degradation</keyword>
<evidence type="ECO:0000256" key="7">
    <source>
        <dbReference type="SAM" id="Phobius"/>
    </source>
</evidence>
<proteinExistence type="predicted"/>
<dbReference type="InterPro" id="IPR013783">
    <property type="entry name" value="Ig-like_fold"/>
</dbReference>
<dbReference type="Pfam" id="PF21307">
    <property type="entry name" value="Glyco_hydro_95_C"/>
    <property type="match status" value="1"/>
</dbReference>